<feature type="transmembrane region" description="Helical" evidence="1">
    <location>
        <begin position="101"/>
        <end position="120"/>
    </location>
</feature>
<reference evidence="3" key="1">
    <citation type="submission" date="2017-02" db="UniProtKB">
        <authorList>
            <consortium name="WormBaseParasite"/>
        </authorList>
    </citation>
    <scope>IDENTIFICATION</scope>
</reference>
<dbReference type="AlphaFoldDB" id="A0A0N4Z5K1"/>
<evidence type="ECO:0000313" key="2">
    <source>
        <dbReference type="Proteomes" id="UP000038045"/>
    </source>
</evidence>
<keyword evidence="1" id="KW-1133">Transmembrane helix</keyword>
<keyword evidence="1" id="KW-0472">Membrane</keyword>
<organism evidence="2 3">
    <name type="scientific">Parastrongyloides trichosuri</name>
    <name type="common">Possum-specific nematode worm</name>
    <dbReference type="NCBI Taxonomy" id="131310"/>
    <lineage>
        <taxon>Eukaryota</taxon>
        <taxon>Metazoa</taxon>
        <taxon>Ecdysozoa</taxon>
        <taxon>Nematoda</taxon>
        <taxon>Chromadorea</taxon>
        <taxon>Rhabditida</taxon>
        <taxon>Tylenchina</taxon>
        <taxon>Panagrolaimomorpha</taxon>
        <taxon>Strongyloidoidea</taxon>
        <taxon>Strongyloididae</taxon>
        <taxon>Parastrongyloides</taxon>
    </lineage>
</organism>
<evidence type="ECO:0000313" key="3">
    <source>
        <dbReference type="WBParaSite" id="PTRK_0000238650.1"/>
    </source>
</evidence>
<dbReference type="WBParaSite" id="PTRK_0000238650.1">
    <property type="protein sequence ID" value="PTRK_0000238650.1"/>
    <property type="gene ID" value="PTRK_0000238650"/>
</dbReference>
<feature type="transmembrane region" description="Helical" evidence="1">
    <location>
        <begin position="177"/>
        <end position="195"/>
    </location>
</feature>
<dbReference type="InterPro" id="IPR004950">
    <property type="entry name" value="DUF267_CAE_spp"/>
</dbReference>
<keyword evidence="1" id="KW-0812">Transmembrane</keyword>
<name>A0A0N4Z5K1_PARTI</name>
<dbReference type="Proteomes" id="UP000038045">
    <property type="component" value="Unplaced"/>
</dbReference>
<accession>A0A0N4Z5K1</accession>
<sequence length="197" mass="22304">MTIILFTTIYNCIYGILDYETQIFNEEVKQLLSSNSINLYETIELISKKHIRLFSILTHAIEGLTQYTDLAVMNSTIIIIFSISVFKYYSSIGDALEAIQYLLIIISSIYVGLLLLIPIGSMEKSIRDVKNTLLNNYLIWESKNEKVQLLASSIVSRIEGCEYHGRLFGLVTFNERTIPLLLILVVILSALLKAASN</sequence>
<keyword evidence="2" id="KW-1185">Reference proteome</keyword>
<proteinExistence type="predicted"/>
<evidence type="ECO:0000256" key="1">
    <source>
        <dbReference type="SAM" id="Phobius"/>
    </source>
</evidence>
<dbReference type="Pfam" id="PF03268">
    <property type="entry name" value="DUF267"/>
    <property type="match status" value="1"/>
</dbReference>
<protein>
    <submittedName>
        <fullName evidence="3">Gustatory receptor</fullName>
    </submittedName>
</protein>
<feature type="transmembrane region" description="Helical" evidence="1">
    <location>
        <begin position="70"/>
        <end position="89"/>
    </location>
</feature>
<dbReference type="STRING" id="131310.A0A0N4Z5K1"/>